<gene>
    <name evidence="2" type="ORF">Rhal01_02444</name>
</gene>
<evidence type="ECO:0000256" key="1">
    <source>
        <dbReference type="SAM" id="MobiDB-lite"/>
    </source>
</evidence>
<proteinExistence type="predicted"/>
<keyword evidence="3" id="KW-1185">Reference proteome</keyword>
<reference evidence="2 3" key="1">
    <citation type="submission" date="2024-02" db="EMBL/GenBank/DDBJ databases">
        <title>Rubritalea halochordaticola NBRC 107102.</title>
        <authorList>
            <person name="Ichikawa N."/>
            <person name="Katano-Makiyama Y."/>
            <person name="Hidaka K."/>
        </authorList>
    </citation>
    <scope>NUCLEOTIDE SEQUENCE [LARGE SCALE GENOMIC DNA]</scope>
    <source>
        <strain evidence="2 3">NBRC 107102</strain>
    </source>
</reference>
<dbReference type="Proteomes" id="UP001424741">
    <property type="component" value="Unassembled WGS sequence"/>
</dbReference>
<sequence>MEPHELIKTPCSENWNCMSGDEQKRYCDKCQHHVHDLTGLTLEEIDHLHAKQKGRLCGMFRLGASTALGASILSLAACHPSHNDSIVVGEYIPPAKEAPVKHTQPAHKDEKVTKTTEEKPEPKIEPELKEEKAPPIDRPMIMGMICPPPQPGRID</sequence>
<protein>
    <submittedName>
        <fullName evidence="2">Uncharacterized protein</fullName>
    </submittedName>
</protein>
<feature type="compositionally biased region" description="Pro residues" evidence="1">
    <location>
        <begin position="146"/>
        <end position="155"/>
    </location>
</feature>
<dbReference type="RefSeq" id="WP_346188957.1">
    <property type="nucleotide sequence ID" value="NZ_BAABRL010000007.1"/>
</dbReference>
<accession>A0ABP9V0P3</accession>
<evidence type="ECO:0000313" key="3">
    <source>
        <dbReference type="Proteomes" id="UP001424741"/>
    </source>
</evidence>
<evidence type="ECO:0000313" key="2">
    <source>
        <dbReference type="EMBL" id="GAA5496261.1"/>
    </source>
</evidence>
<name>A0ABP9V0P3_9BACT</name>
<dbReference type="EMBL" id="BAABRL010000007">
    <property type="protein sequence ID" value="GAA5496261.1"/>
    <property type="molecule type" value="Genomic_DNA"/>
</dbReference>
<feature type="region of interest" description="Disordered" evidence="1">
    <location>
        <begin position="97"/>
        <end position="155"/>
    </location>
</feature>
<comment type="caution">
    <text evidence="2">The sequence shown here is derived from an EMBL/GenBank/DDBJ whole genome shotgun (WGS) entry which is preliminary data.</text>
</comment>
<feature type="compositionally biased region" description="Basic and acidic residues" evidence="1">
    <location>
        <begin position="106"/>
        <end position="135"/>
    </location>
</feature>
<organism evidence="2 3">
    <name type="scientific">Rubritalea halochordaticola</name>
    <dbReference type="NCBI Taxonomy" id="714537"/>
    <lineage>
        <taxon>Bacteria</taxon>
        <taxon>Pseudomonadati</taxon>
        <taxon>Verrucomicrobiota</taxon>
        <taxon>Verrucomicrobiia</taxon>
        <taxon>Verrucomicrobiales</taxon>
        <taxon>Rubritaleaceae</taxon>
        <taxon>Rubritalea</taxon>
    </lineage>
</organism>